<protein>
    <submittedName>
        <fullName evidence="2">Uncharacterized protein</fullName>
    </submittedName>
</protein>
<keyword evidence="3" id="KW-1185">Reference proteome</keyword>
<dbReference type="Proteomes" id="UP000054937">
    <property type="component" value="Unassembled WGS sequence"/>
</dbReference>
<dbReference type="EMBL" id="LDAU01000067">
    <property type="protein sequence ID" value="KRX08267.1"/>
    <property type="molecule type" value="Genomic_DNA"/>
</dbReference>
<proteinExistence type="predicted"/>
<evidence type="ECO:0000313" key="3">
    <source>
        <dbReference type="Proteomes" id="UP000054937"/>
    </source>
</evidence>
<feature type="region of interest" description="Disordered" evidence="1">
    <location>
        <begin position="169"/>
        <end position="219"/>
    </location>
</feature>
<reference evidence="2 3" key="1">
    <citation type="journal article" date="2015" name="Sci. Rep.">
        <title>Genome of the facultative scuticociliatosis pathogen Pseudocohnilembus persalinus provides insight into its virulence through horizontal gene transfer.</title>
        <authorList>
            <person name="Xiong J."/>
            <person name="Wang G."/>
            <person name="Cheng J."/>
            <person name="Tian M."/>
            <person name="Pan X."/>
            <person name="Warren A."/>
            <person name="Jiang C."/>
            <person name="Yuan D."/>
            <person name="Miao W."/>
        </authorList>
    </citation>
    <scope>NUCLEOTIDE SEQUENCE [LARGE SCALE GENOMIC DNA]</scope>
    <source>
        <strain evidence="2">36N120E</strain>
    </source>
</reference>
<name>A0A0V0R1B4_PSEPJ</name>
<dbReference type="AlphaFoldDB" id="A0A0V0R1B4"/>
<evidence type="ECO:0000313" key="2">
    <source>
        <dbReference type="EMBL" id="KRX08267.1"/>
    </source>
</evidence>
<feature type="region of interest" description="Disordered" evidence="1">
    <location>
        <begin position="332"/>
        <end position="357"/>
    </location>
</feature>
<feature type="compositionally biased region" description="Basic and acidic residues" evidence="1">
    <location>
        <begin position="199"/>
        <end position="209"/>
    </location>
</feature>
<gene>
    <name evidence="2" type="ORF">PPERSA_01197</name>
</gene>
<dbReference type="InParanoid" id="A0A0V0R1B4"/>
<feature type="compositionally biased region" description="Basic and acidic residues" evidence="1">
    <location>
        <begin position="176"/>
        <end position="192"/>
    </location>
</feature>
<organism evidence="2 3">
    <name type="scientific">Pseudocohnilembus persalinus</name>
    <name type="common">Ciliate</name>
    <dbReference type="NCBI Taxonomy" id="266149"/>
    <lineage>
        <taxon>Eukaryota</taxon>
        <taxon>Sar</taxon>
        <taxon>Alveolata</taxon>
        <taxon>Ciliophora</taxon>
        <taxon>Intramacronucleata</taxon>
        <taxon>Oligohymenophorea</taxon>
        <taxon>Scuticociliatia</taxon>
        <taxon>Philasterida</taxon>
        <taxon>Pseudocohnilembidae</taxon>
        <taxon>Pseudocohnilembus</taxon>
    </lineage>
</organism>
<sequence>MNLSTRQSENIARQEATQIALQQERKKFLQLNQKVLEKKFDFLQNKQLIQQSGQQKVRFTSNGRNSQHKDGRSYSLYERNQHDFLYGRQQTNIKETNQLDQNKKISNFQQGQHDKTNYTQSYTLNMLNQAQIQNQNNGTVLTQRQKTIQYELMKNQKEFNQLEENGHYQTSFQPETPRDRDQDKSLNSERFFETTNLHIKKDNSKKTSDSENQNSFFKSNRNIDPSILIRKDCSIKNFDNEQFKELASSEQNSSTYRGSQSNISQKKKQESVVYAKKQQELPNINKFEFLQRKNNDGLYEESDNRQIMDKSVNYNQKLRSFSQTVDFPRLDRVQNEKKLTTAGSPKKRNKNEFRQKQ</sequence>
<feature type="region of interest" description="Disordered" evidence="1">
    <location>
        <begin position="246"/>
        <end position="271"/>
    </location>
</feature>
<comment type="caution">
    <text evidence="2">The sequence shown here is derived from an EMBL/GenBank/DDBJ whole genome shotgun (WGS) entry which is preliminary data.</text>
</comment>
<feature type="compositionally biased region" description="Polar residues" evidence="1">
    <location>
        <begin position="248"/>
        <end position="264"/>
    </location>
</feature>
<accession>A0A0V0R1B4</accession>
<feature type="compositionally biased region" description="Polar residues" evidence="1">
    <location>
        <begin position="210"/>
        <end position="219"/>
    </location>
</feature>
<evidence type="ECO:0000256" key="1">
    <source>
        <dbReference type="SAM" id="MobiDB-lite"/>
    </source>
</evidence>